<feature type="domain" description="Methyl-accepting transducer" evidence="5">
    <location>
        <begin position="403"/>
        <end position="635"/>
    </location>
</feature>
<dbReference type="GO" id="GO:0006935">
    <property type="term" value="P:chemotaxis"/>
    <property type="evidence" value="ECO:0007669"/>
    <property type="project" value="InterPro"/>
</dbReference>
<dbReference type="Proteomes" id="UP000182360">
    <property type="component" value="Unassembled WGS sequence"/>
</dbReference>
<feature type="domain" description="HAMP" evidence="6">
    <location>
        <begin position="324"/>
        <end position="356"/>
    </location>
</feature>
<evidence type="ECO:0000256" key="2">
    <source>
        <dbReference type="ARBA" id="ARBA00029447"/>
    </source>
</evidence>
<dbReference type="OrthoDB" id="332024at2"/>
<sequence length="689" mass="76458">MEEQILKTEGKSKKKREKKQRKESLLLKYGVIAFLEILTFISVFLVFISRNIKAPIKSIYDESVEYFLDSAIDNVKTWFGNQVTLLEVFQRAIVDPVDNPEHIKQRVKTVPKPDGFEYCMVFWDTNHDAKDGGPETFNTKGGTSVAGILQKEYYVNHKKDNVSIWLESPRMAAAGGYTMPLFVKSDFIDEKTGEEITGGCVGFLELEPINSLGKTFFKTGRISVYDDANGLRAGEDILGESDVEHLQVYTRTFALNNKVWKIIATVEKRELEEIANYMQNVSLAGGFLIAFVLMILELLIIRTIIVKFSSIKNNIDDLNTGDKDLTKRLTIYHNNEISQVKKSVNVFLNTVHETVTEIGNANYNLKETFGSVKVQLDETKNQMDNIASEIQAATTTLEAEDKSVTDTSELVAQISSNIRTLNQMIDSQVEAITQASAGIEQMIGNIQSITSSIDKMAGEFTELNAATAEGIEKNRIVNELLNSVLAQSKTLQDTNMVIASISSQTNLLSMNAMIESAHAGEAGKGFAVVAEEIRKLADTSATQSKSIGENLKLIAANIQKVVESADLSKASFEIVSDKTNNTSDLVYSIKKATEEQSEGSKNLLETLTKMNNISVSVQRSSKKIEDRALSVLDAIASLKESSKNMAQNFNKIVSTTEVTQNTTQNLHKLTEDMKNAVDDISERIDEFKV</sequence>
<feature type="transmembrane region" description="Helical" evidence="4">
    <location>
        <begin position="283"/>
        <end position="305"/>
    </location>
</feature>
<dbReference type="SUPFAM" id="SSF58104">
    <property type="entry name" value="Methyl-accepting chemotaxis protein (MCP) signaling domain"/>
    <property type="match status" value="1"/>
</dbReference>
<keyword evidence="8" id="KW-1185">Reference proteome</keyword>
<evidence type="ECO:0000256" key="3">
    <source>
        <dbReference type="PROSITE-ProRule" id="PRU00284"/>
    </source>
</evidence>
<evidence type="ECO:0000259" key="5">
    <source>
        <dbReference type="PROSITE" id="PS50111"/>
    </source>
</evidence>
<dbReference type="Pfam" id="PF00015">
    <property type="entry name" value="MCPsignal"/>
    <property type="match status" value="1"/>
</dbReference>
<evidence type="ECO:0000256" key="4">
    <source>
        <dbReference type="SAM" id="Phobius"/>
    </source>
</evidence>
<dbReference type="PANTHER" id="PTHR32089">
    <property type="entry name" value="METHYL-ACCEPTING CHEMOTAXIS PROTEIN MCPB"/>
    <property type="match status" value="1"/>
</dbReference>
<dbReference type="RefSeq" id="WP_074644337.1">
    <property type="nucleotide sequence ID" value="NZ_FOFU01000007.1"/>
</dbReference>
<protein>
    <submittedName>
        <fullName evidence="7">Methyl-accepting chemotaxis protein</fullName>
    </submittedName>
</protein>
<dbReference type="PROSITE" id="PS50111">
    <property type="entry name" value="CHEMOTAXIS_TRANSDUC_2"/>
    <property type="match status" value="1"/>
</dbReference>
<dbReference type="GO" id="GO:0004888">
    <property type="term" value="F:transmembrane signaling receptor activity"/>
    <property type="evidence" value="ECO:0007669"/>
    <property type="project" value="InterPro"/>
</dbReference>
<dbReference type="PRINTS" id="PR00260">
    <property type="entry name" value="CHEMTRNSDUCR"/>
</dbReference>
<dbReference type="EMBL" id="FOFU01000007">
    <property type="protein sequence ID" value="SEQ62487.1"/>
    <property type="molecule type" value="Genomic_DNA"/>
</dbReference>
<name>A0A1H9HJJ9_9SPIR</name>
<dbReference type="PROSITE" id="PS50885">
    <property type="entry name" value="HAMP"/>
    <property type="match status" value="1"/>
</dbReference>
<dbReference type="PANTHER" id="PTHR32089:SF112">
    <property type="entry name" value="LYSOZYME-LIKE PROTEIN-RELATED"/>
    <property type="match status" value="1"/>
</dbReference>
<evidence type="ECO:0000256" key="1">
    <source>
        <dbReference type="ARBA" id="ARBA00023224"/>
    </source>
</evidence>
<dbReference type="SMART" id="SM00283">
    <property type="entry name" value="MA"/>
    <property type="match status" value="1"/>
</dbReference>
<dbReference type="InterPro" id="IPR004089">
    <property type="entry name" value="MCPsignal_dom"/>
</dbReference>
<keyword evidence="1 3" id="KW-0807">Transducer</keyword>
<dbReference type="AlphaFoldDB" id="A0A1H9HJJ9"/>
<proteinExistence type="inferred from homology"/>
<evidence type="ECO:0000313" key="8">
    <source>
        <dbReference type="Proteomes" id="UP000182360"/>
    </source>
</evidence>
<accession>A0A1H9HJJ9</accession>
<reference evidence="7 8" key="1">
    <citation type="submission" date="2016-10" db="EMBL/GenBank/DDBJ databases">
        <authorList>
            <person name="de Groot N.N."/>
        </authorList>
    </citation>
    <scope>NUCLEOTIDE SEQUENCE [LARGE SCALE GENOMIC DNA]</scope>
    <source>
        <strain evidence="7 8">B25</strain>
    </source>
</reference>
<evidence type="ECO:0000259" key="6">
    <source>
        <dbReference type="PROSITE" id="PS50885"/>
    </source>
</evidence>
<keyword evidence="4" id="KW-1133">Transmembrane helix</keyword>
<dbReference type="InterPro" id="IPR003660">
    <property type="entry name" value="HAMP_dom"/>
</dbReference>
<keyword evidence="4" id="KW-0812">Transmembrane</keyword>
<feature type="transmembrane region" description="Helical" evidence="4">
    <location>
        <begin position="25"/>
        <end position="48"/>
    </location>
</feature>
<dbReference type="GO" id="GO:0016020">
    <property type="term" value="C:membrane"/>
    <property type="evidence" value="ECO:0007669"/>
    <property type="project" value="InterPro"/>
</dbReference>
<dbReference type="GO" id="GO:0007165">
    <property type="term" value="P:signal transduction"/>
    <property type="evidence" value="ECO:0007669"/>
    <property type="project" value="UniProtKB-KW"/>
</dbReference>
<dbReference type="InterPro" id="IPR004090">
    <property type="entry name" value="Chemotax_Me-accpt_rcpt"/>
</dbReference>
<dbReference type="Gene3D" id="6.10.340.10">
    <property type="match status" value="1"/>
</dbReference>
<evidence type="ECO:0000313" key="7">
    <source>
        <dbReference type="EMBL" id="SEQ62487.1"/>
    </source>
</evidence>
<organism evidence="7 8">
    <name type="scientific">Treponema bryantii</name>
    <dbReference type="NCBI Taxonomy" id="163"/>
    <lineage>
        <taxon>Bacteria</taxon>
        <taxon>Pseudomonadati</taxon>
        <taxon>Spirochaetota</taxon>
        <taxon>Spirochaetia</taxon>
        <taxon>Spirochaetales</taxon>
        <taxon>Treponemataceae</taxon>
        <taxon>Treponema</taxon>
    </lineage>
</organism>
<comment type="similarity">
    <text evidence="2">Belongs to the methyl-accepting chemotaxis (MCP) protein family.</text>
</comment>
<gene>
    <name evidence="7" type="ORF">SAMN04487977_10732</name>
</gene>
<keyword evidence="4" id="KW-0472">Membrane</keyword>
<dbReference type="Gene3D" id="1.10.287.950">
    <property type="entry name" value="Methyl-accepting chemotaxis protein"/>
    <property type="match status" value="1"/>
</dbReference>